<evidence type="ECO:0000256" key="3">
    <source>
        <dbReference type="ARBA" id="ARBA00022692"/>
    </source>
</evidence>
<feature type="transmembrane region" description="Helical" evidence="7">
    <location>
        <begin position="474"/>
        <end position="495"/>
    </location>
</feature>
<reference evidence="9 10" key="1">
    <citation type="submission" date="2017-11" db="EMBL/GenBank/DDBJ databases">
        <title>Infants hospitalized years apart are colonized by the same room-sourced microbial strains.</title>
        <authorList>
            <person name="Brooks B."/>
            <person name="Olm M.R."/>
            <person name="Firek B.A."/>
            <person name="Baker R."/>
            <person name="Thomas B.C."/>
            <person name="Morowitz M.J."/>
            <person name="Banfield J.F."/>
        </authorList>
    </citation>
    <scope>NUCLEOTIDE SEQUENCE [LARGE SCALE GENOMIC DNA]</scope>
    <source>
        <strain evidence="9">S2_012_000_R3_87</strain>
    </source>
</reference>
<dbReference type="Proteomes" id="UP000249451">
    <property type="component" value="Unassembled WGS sequence"/>
</dbReference>
<dbReference type="InterPro" id="IPR020846">
    <property type="entry name" value="MFS_dom"/>
</dbReference>
<feature type="transmembrane region" description="Helical" evidence="7">
    <location>
        <begin position="43"/>
        <end position="61"/>
    </location>
</feature>
<evidence type="ECO:0000256" key="2">
    <source>
        <dbReference type="ARBA" id="ARBA00022448"/>
    </source>
</evidence>
<evidence type="ECO:0000313" key="10">
    <source>
        <dbReference type="Proteomes" id="UP000249451"/>
    </source>
</evidence>
<evidence type="ECO:0000313" key="9">
    <source>
        <dbReference type="EMBL" id="PZP02721.1"/>
    </source>
</evidence>
<dbReference type="EMBL" id="QFNY01000028">
    <property type="protein sequence ID" value="PZP02721.1"/>
    <property type="molecule type" value="Genomic_DNA"/>
</dbReference>
<dbReference type="InterPro" id="IPR036259">
    <property type="entry name" value="MFS_trans_sf"/>
</dbReference>
<feature type="transmembrane region" description="Helical" evidence="7">
    <location>
        <begin position="200"/>
        <end position="220"/>
    </location>
</feature>
<dbReference type="Gene3D" id="1.20.1250.20">
    <property type="entry name" value="MFS general substrate transporter like domains"/>
    <property type="match status" value="1"/>
</dbReference>
<accession>A0A2W5B7J3</accession>
<feature type="transmembrane region" description="Helical" evidence="7">
    <location>
        <begin position="343"/>
        <end position="364"/>
    </location>
</feature>
<protein>
    <submittedName>
        <fullName evidence="9">MFS transporter</fullName>
    </submittedName>
</protein>
<dbReference type="GO" id="GO:0005886">
    <property type="term" value="C:plasma membrane"/>
    <property type="evidence" value="ECO:0007669"/>
    <property type="project" value="UniProtKB-SubCell"/>
</dbReference>
<gene>
    <name evidence="9" type="ORF">DI609_02055</name>
</gene>
<dbReference type="InterPro" id="IPR011701">
    <property type="entry name" value="MFS"/>
</dbReference>
<keyword evidence="2" id="KW-0813">Transport</keyword>
<feature type="transmembrane region" description="Helical" evidence="7">
    <location>
        <begin position="400"/>
        <end position="421"/>
    </location>
</feature>
<dbReference type="PANTHER" id="PTHR42718">
    <property type="entry name" value="MAJOR FACILITATOR SUPERFAMILY MULTIDRUG TRANSPORTER MFSC"/>
    <property type="match status" value="1"/>
</dbReference>
<sequence>MDSHESPTYPAYMNANTPRSGGPNNPAGAAPVIDPVDSRKGGLPLLMFVLITAAVAFQLNASMLSPVLRTMATELNTDESAVGLTQTAFFTGGAMCGLFLPRLSDIVGRRRILVIMLAVMSLGGLLAALAPNIGILMLARALQGISGPTIPMTLIILRSQVKDEVRLGTLMGLIAAINGGVAGIDVLLSGWMAEHWGFRSVFWLIFAVGAVATIVVAMFAPESKPSDNVRMDWIGAAVLVVSVLSITLAANEAGKGAAADWFYVIGLVVAGLIVFAIFWRWETRQENTAGAAPLVAPKYLRRRETWGLLLTTVLTMTGVFAAVNGVAPSLAQNAEAGFGMRATMASLLLLTPYALIGWAVGPFAGRLAPKVGYANLLRLSNIASMLLLFLLAFVGTRSKIVLIVGVILLGVTYAGIGNIVLNNLGVVNSPQDNQGFLPGMNSAAFNLGAGISFAVLPVFQVVGSPEGSDSAAGYTTAFLVGGIILGLAALTSLFIPKTTTAEQEAAAQESATA</sequence>
<name>A0A2W5B7J3_9CORY</name>
<dbReference type="SUPFAM" id="SSF103473">
    <property type="entry name" value="MFS general substrate transporter"/>
    <property type="match status" value="1"/>
</dbReference>
<feature type="transmembrane region" description="Helical" evidence="7">
    <location>
        <begin position="261"/>
        <end position="279"/>
    </location>
</feature>
<dbReference type="PANTHER" id="PTHR42718:SF9">
    <property type="entry name" value="MAJOR FACILITATOR SUPERFAMILY MULTIDRUG TRANSPORTER MFSC"/>
    <property type="match status" value="1"/>
</dbReference>
<dbReference type="CDD" id="cd17504">
    <property type="entry name" value="MFS_MMR_MDR_like"/>
    <property type="match status" value="1"/>
</dbReference>
<dbReference type="PROSITE" id="PS50850">
    <property type="entry name" value="MFS"/>
    <property type="match status" value="1"/>
</dbReference>
<keyword evidence="5 7" id="KW-0472">Membrane</keyword>
<feature type="transmembrane region" description="Helical" evidence="7">
    <location>
        <begin position="232"/>
        <end position="249"/>
    </location>
</feature>
<dbReference type="Pfam" id="PF07690">
    <property type="entry name" value="MFS_1"/>
    <property type="match status" value="1"/>
</dbReference>
<evidence type="ECO:0000256" key="1">
    <source>
        <dbReference type="ARBA" id="ARBA00004651"/>
    </source>
</evidence>
<evidence type="ECO:0000256" key="6">
    <source>
        <dbReference type="SAM" id="MobiDB-lite"/>
    </source>
</evidence>
<feature type="transmembrane region" description="Helical" evidence="7">
    <location>
        <begin position="376"/>
        <end position="394"/>
    </location>
</feature>
<feature type="transmembrane region" description="Helical" evidence="7">
    <location>
        <begin position="306"/>
        <end position="323"/>
    </location>
</feature>
<dbReference type="GO" id="GO:0022857">
    <property type="term" value="F:transmembrane transporter activity"/>
    <property type="evidence" value="ECO:0007669"/>
    <property type="project" value="InterPro"/>
</dbReference>
<evidence type="ECO:0000259" key="8">
    <source>
        <dbReference type="PROSITE" id="PS50850"/>
    </source>
</evidence>
<feature type="compositionally biased region" description="Polar residues" evidence="6">
    <location>
        <begin position="14"/>
        <end position="23"/>
    </location>
</feature>
<evidence type="ECO:0000256" key="5">
    <source>
        <dbReference type="ARBA" id="ARBA00023136"/>
    </source>
</evidence>
<dbReference type="Gene3D" id="1.20.1720.10">
    <property type="entry name" value="Multidrug resistance protein D"/>
    <property type="match status" value="1"/>
</dbReference>
<comment type="subcellular location">
    <subcellularLocation>
        <location evidence="1">Cell membrane</location>
        <topology evidence="1">Multi-pass membrane protein</topology>
    </subcellularLocation>
</comment>
<feature type="transmembrane region" description="Helical" evidence="7">
    <location>
        <begin position="169"/>
        <end position="188"/>
    </location>
</feature>
<comment type="caution">
    <text evidence="9">The sequence shown here is derived from an EMBL/GenBank/DDBJ whole genome shotgun (WGS) entry which is preliminary data.</text>
</comment>
<keyword evidence="4 7" id="KW-1133">Transmembrane helix</keyword>
<feature type="transmembrane region" description="Helical" evidence="7">
    <location>
        <begin position="442"/>
        <end position="462"/>
    </location>
</feature>
<organism evidence="9 10">
    <name type="scientific">Corynebacterium urealyticum</name>
    <dbReference type="NCBI Taxonomy" id="43771"/>
    <lineage>
        <taxon>Bacteria</taxon>
        <taxon>Bacillati</taxon>
        <taxon>Actinomycetota</taxon>
        <taxon>Actinomycetes</taxon>
        <taxon>Mycobacteriales</taxon>
        <taxon>Corynebacteriaceae</taxon>
        <taxon>Corynebacterium</taxon>
    </lineage>
</organism>
<evidence type="ECO:0000256" key="4">
    <source>
        <dbReference type="ARBA" id="ARBA00022989"/>
    </source>
</evidence>
<feature type="transmembrane region" description="Helical" evidence="7">
    <location>
        <begin position="112"/>
        <end position="131"/>
    </location>
</feature>
<keyword evidence="3 7" id="KW-0812">Transmembrane</keyword>
<feature type="region of interest" description="Disordered" evidence="6">
    <location>
        <begin position="1"/>
        <end position="33"/>
    </location>
</feature>
<feature type="domain" description="Major facilitator superfamily (MFS) profile" evidence="8">
    <location>
        <begin position="46"/>
        <end position="500"/>
    </location>
</feature>
<dbReference type="AlphaFoldDB" id="A0A2W5B7J3"/>
<evidence type="ECO:0000256" key="7">
    <source>
        <dbReference type="SAM" id="Phobius"/>
    </source>
</evidence>
<feature type="transmembrane region" description="Helical" evidence="7">
    <location>
        <begin position="81"/>
        <end position="100"/>
    </location>
</feature>
<proteinExistence type="predicted"/>